<evidence type="ECO:0000313" key="2">
    <source>
        <dbReference type="Proteomes" id="UP000663859"/>
    </source>
</evidence>
<dbReference type="AlphaFoldDB" id="A0A8J2FP24"/>
<accession>A0A8J2FP24</accession>
<proteinExistence type="predicted"/>
<dbReference type="Proteomes" id="UP000663859">
    <property type="component" value="Unassembled WGS sequence"/>
</dbReference>
<sequence>MVDTFRCEKVHCLGEVAEMVSLAFIPLNKRFDAAPHVRICRRVVRQKTRADDFREVCIVDMFDRRQPDAMHFGNFLWKPPRQQIIKSVLDGPGKTLPPALPGAHCRQPGGL</sequence>
<protein>
    <submittedName>
        <fullName evidence="1">Uncharacterized protein</fullName>
    </submittedName>
</protein>
<evidence type="ECO:0000313" key="1">
    <source>
        <dbReference type="EMBL" id="CAF0699837.1"/>
    </source>
</evidence>
<keyword evidence="2" id="KW-1185">Reference proteome</keyword>
<reference evidence="1" key="1">
    <citation type="submission" date="2021-02" db="EMBL/GenBank/DDBJ databases">
        <authorList>
            <person name="Cremers G."/>
            <person name="Picone N."/>
        </authorList>
    </citation>
    <scope>NUCLEOTIDE SEQUENCE</scope>
    <source>
        <strain evidence="1">PQ17</strain>
    </source>
</reference>
<dbReference type="EMBL" id="CAJNOB010000024">
    <property type="protein sequence ID" value="CAF0699837.1"/>
    <property type="molecule type" value="Genomic_DNA"/>
</dbReference>
<name>A0A8J2FP24_9BACT</name>
<comment type="caution">
    <text evidence="1">The sequence shown here is derived from an EMBL/GenBank/DDBJ whole genome shotgun (WGS) entry which is preliminary data.</text>
</comment>
<gene>
    <name evidence="1" type="ORF">MPNT_300013</name>
</gene>
<organism evidence="1 2">
    <name type="scientific">Candidatus Methylacidithermus pantelleriae</name>
    <dbReference type="NCBI Taxonomy" id="2744239"/>
    <lineage>
        <taxon>Bacteria</taxon>
        <taxon>Pseudomonadati</taxon>
        <taxon>Verrucomicrobiota</taxon>
        <taxon>Methylacidiphilae</taxon>
        <taxon>Methylacidiphilales</taxon>
        <taxon>Methylacidiphilaceae</taxon>
        <taxon>Candidatus Methylacidithermus</taxon>
    </lineage>
</organism>